<dbReference type="EMBL" id="CAMXCH010000002">
    <property type="protein sequence ID" value="CAI3944096.1"/>
    <property type="molecule type" value="Genomic_DNA"/>
</dbReference>
<reference evidence="1" key="1">
    <citation type="submission" date="2022-10" db="EMBL/GenBank/DDBJ databases">
        <authorList>
            <person name="Botero Cardona J."/>
        </authorList>
    </citation>
    <scope>NUCLEOTIDE SEQUENCE</scope>
    <source>
        <strain evidence="1">R-83534</strain>
    </source>
</reference>
<accession>A0ABM9HQ70</accession>
<organism evidence="1 2">
    <name type="scientific">Commensalibacter papalotli</name>
    <name type="common">ex Botero et al. 2024</name>
    <dbReference type="NCBI Taxonomy" id="2972766"/>
    <lineage>
        <taxon>Bacteria</taxon>
        <taxon>Pseudomonadati</taxon>
        <taxon>Pseudomonadota</taxon>
        <taxon>Alphaproteobacteria</taxon>
        <taxon>Acetobacterales</taxon>
        <taxon>Acetobacteraceae</taxon>
    </lineage>
</organism>
<keyword evidence="2" id="KW-1185">Reference proteome</keyword>
<gene>
    <name evidence="1" type="ORF">R83534S58_LOCUS1310</name>
</gene>
<protein>
    <submittedName>
        <fullName evidence="1">Uncharacterized protein</fullName>
    </submittedName>
</protein>
<proteinExistence type="predicted"/>
<dbReference type="Proteomes" id="UP001154272">
    <property type="component" value="Unassembled WGS sequence"/>
</dbReference>
<evidence type="ECO:0000313" key="1">
    <source>
        <dbReference type="EMBL" id="CAI3944096.1"/>
    </source>
</evidence>
<comment type="caution">
    <text evidence="1">The sequence shown here is derived from an EMBL/GenBank/DDBJ whole genome shotgun (WGS) entry which is preliminary data.</text>
</comment>
<evidence type="ECO:0000313" key="2">
    <source>
        <dbReference type="Proteomes" id="UP001154272"/>
    </source>
</evidence>
<name>A0ABM9HQ70_9PROT</name>
<sequence length="47" mass="5857">MDDLAYFRLRIPLDLKAKIENYLEKKTVINLINKWYFHLFHMPYNNL</sequence>